<dbReference type="InterPro" id="IPR013324">
    <property type="entry name" value="RNA_pol_sigma_r3/r4-like"/>
</dbReference>
<dbReference type="InterPro" id="IPR036388">
    <property type="entry name" value="WH-like_DNA-bd_sf"/>
</dbReference>
<dbReference type="Pfam" id="PF07638">
    <property type="entry name" value="Sigma70_ECF"/>
    <property type="match status" value="1"/>
</dbReference>
<feature type="domain" description="RNA polymerase sigma-70 ECF-like HTH" evidence="5">
    <location>
        <begin position="12"/>
        <end position="183"/>
    </location>
</feature>
<dbReference type="RefSeq" id="WP_210652808.1">
    <property type="nucleotide sequence ID" value="NZ_JAGKQQ010000001.1"/>
</dbReference>
<name>A0ABS5BLV1_9BACT</name>
<organism evidence="6 7">
    <name type="scientific">Gemmata palustris</name>
    <dbReference type="NCBI Taxonomy" id="2822762"/>
    <lineage>
        <taxon>Bacteria</taxon>
        <taxon>Pseudomonadati</taxon>
        <taxon>Planctomycetota</taxon>
        <taxon>Planctomycetia</taxon>
        <taxon>Gemmatales</taxon>
        <taxon>Gemmataceae</taxon>
        <taxon>Gemmata</taxon>
    </lineage>
</organism>
<dbReference type="Gene3D" id="1.10.10.10">
    <property type="entry name" value="Winged helix-like DNA-binding domain superfamily/Winged helix DNA-binding domain"/>
    <property type="match status" value="1"/>
</dbReference>
<dbReference type="InterPro" id="IPR013325">
    <property type="entry name" value="RNA_pol_sigma_r2"/>
</dbReference>
<evidence type="ECO:0000313" key="6">
    <source>
        <dbReference type="EMBL" id="MBP3954689.1"/>
    </source>
</evidence>
<dbReference type="SUPFAM" id="SSF88946">
    <property type="entry name" value="Sigma2 domain of RNA polymerase sigma factors"/>
    <property type="match status" value="1"/>
</dbReference>
<dbReference type="InterPro" id="IPR014284">
    <property type="entry name" value="RNA_pol_sigma-70_dom"/>
</dbReference>
<accession>A0ABS5BLV1</accession>
<dbReference type="Gene3D" id="1.10.1740.10">
    <property type="match status" value="1"/>
</dbReference>
<dbReference type="Proteomes" id="UP000676565">
    <property type="component" value="Unassembled WGS sequence"/>
</dbReference>
<evidence type="ECO:0000313" key="7">
    <source>
        <dbReference type="Proteomes" id="UP000676565"/>
    </source>
</evidence>
<gene>
    <name evidence="6" type="ORF">J8F10_05250</name>
</gene>
<comment type="caution">
    <text evidence="6">The sequence shown here is derived from an EMBL/GenBank/DDBJ whole genome shotgun (WGS) entry which is preliminary data.</text>
</comment>
<keyword evidence="1" id="KW-0805">Transcription regulation</keyword>
<reference evidence="6 7" key="1">
    <citation type="submission" date="2021-04" db="EMBL/GenBank/DDBJ databases">
        <authorList>
            <person name="Ivanova A."/>
        </authorList>
    </citation>
    <scope>NUCLEOTIDE SEQUENCE [LARGE SCALE GENOMIC DNA]</scope>
    <source>
        <strain evidence="6 7">G18</strain>
    </source>
</reference>
<evidence type="ECO:0000256" key="4">
    <source>
        <dbReference type="ARBA" id="ARBA00023163"/>
    </source>
</evidence>
<dbReference type="EMBL" id="JAGKQQ010000001">
    <property type="protein sequence ID" value="MBP3954689.1"/>
    <property type="molecule type" value="Genomic_DNA"/>
</dbReference>
<evidence type="ECO:0000256" key="3">
    <source>
        <dbReference type="ARBA" id="ARBA00023125"/>
    </source>
</evidence>
<sequence length="195" mass="22579">MADTTFDSINLQDCLNRWRSGDREAADELLRATGKRLEKLARRMTRSFPNIRAQADTGDVLQNSTIRLLRSLRTMHPETTRDFFNLAAVHIRRELIDLARRCRGKAWLPFDVPGDSNPPVEPAADAPPDFDLWVRFHEAVDVLPVEEREVVGLVFYHGWTQVKIAQLFSVDERTIRRRWSRACDRLRAIIGDDRV</sequence>
<proteinExistence type="predicted"/>
<dbReference type="InterPro" id="IPR053812">
    <property type="entry name" value="HTH_Sigma70_ECF-like"/>
</dbReference>
<protein>
    <submittedName>
        <fullName evidence="6">Sigma-70 family RNA polymerase sigma factor</fullName>
    </submittedName>
</protein>
<evidence type="ECO:0000256" key="1">
    <source>
        <dbReference type="ARBA" id="ARBA00023015"/>
    </source>
</evidence>
<dbReference type="SUPFAM" id="SSF88659">
    <property type="entry name" value="Sigma3 and sigma4 domains of RNA polymerase sigma factors"/>
    <property type="match status" value="1"/>
</dbReference>
<keyword evidence="4" id="KW-0804">Transcription</keyword>
<dbReference type="PANTHER" id="PTHR30385">
    <property type="entry name" value="SIGMA FACTOR F FLAGELLAR"/>
    <property type="match status" value="1"/>
</dbReference>
<evidence type="ECO:0000256" key="2">
    <source>
        <dbReference type="ARBA" id="ARBA00023082"/>
    </source>
</evidence>
<keyword evidence="3" id="KW-0238">DNA-binding</keyword>
<keyword evidence="2" id="KW-0731">Sigma factor</keyword>
<dbReference type="NCBIfam" id="TIGR02937">
    <property type="entry name" value="sigma70-ECF"/>
    <property type="match status" value="1"/>
</dbReference>
<evidence type="ECO:0000259" key="5">
    <source>
        <dbReference type="Pfam" id="PF07638"/>
    </source>
</evidence>
<dbReference type="CDD" id="cd06171">
    <property type="entry name" value="Sigma70_r4"/>
    <property type="match status" value="1"/>
</dbReference>
<keyword evidence="7" id="KW-1185">Reference proteome</keyword>